<feature type="compositionally biased region" description="Basic and acidic residues" evidence="1">
    <location>
        <begin position="189"/>
        <end position="206"/>
    </location>
</feature>
<reference evidence="2 3" key="2">
    <citation type="submission" date="2019-01" db="EMBL/GenBank/DDBJ databases">
        <title>The decoding of complex shrimp genome reveals the adaptation for benthos swimmer, frequently molting mechanism and breeding impact on genome.</title>
        <authorList>
            <person name="Sun Y."/>
            <person name="Gao Y."/>
            <person name="Yu Y."/>
        </authorList>
    </citation>
    <scope>NUCLEOTIDE SEQUENCE [LARGE SCALE GENOMIC DNA]</scope>
    <source>
        <tissue evidence="2">Muscle</tissue>
    </source>
</reference>
<feature type="compositionally biased region" description="Pro residues" evidence="1">
    <location>
        <begin position="166"/>
        <end position="178"/>
    </location>
</feature>
<gene>
    <name evidence="2" type="ORF">C7M84_018110</name>
</gene>
<feature type="region of interest" description="Disordered" evidence="1">
    <location>
        <begin position="1"/>
        <end position="254"/>
    </location>
</feature>
<feature type="compositionally biased region" description="Low complexity" evidence="1">
    <location>
        <begin position="107"/>
        <end position="165"/>
    </location>
</feature>
<feature type="compositionally biased region" description="Low complexity" evidence="1">
    <location>
        <begin position="45"/>
        <end position="60"/>
    </location>
</feature>
<name>A0A3R7P8P9_PENVA</name>
<evidence type="ECO:0000313" key="3">
    <source>
        <dbReference type="Proteomes" id="UP000283509"/>
    </source>
</evidence>
<feature type="compositionally biased region" description="Basic residues" evidence="1">
    <location>
        <begin position="233"/>
        <end position="244"/>
    </location>
</feature>
<dbReference type="Proteomes" id="UP000283509">
    <property type="component" value="Unassembled WGS sequence"/>
</dbReference>
<feature type="compositionally biased region" description="Basic residues" evidence="1">
    <location>
        <begin position="638"/>
        <end position="653"/>
    </location>
</feature>
<reference evidence="2 3" key="1">
    <citation type="submission" date="2018-04" db="EMBL/GenBank/DDBJ databases">
        <authorList>
            <person name="Zhang X."/>
            <person name="Yuan J."/>
            <person name="Li F."/>
            <person name="Xiang J."/>
        </authorList>
    </citation>
    <scope>NUCLEOTIDE SEQUENCE [LARGE SCALE GENOMIC DNA]</scope>
    <source>
        <tissue evidence="2">Muscle</tissue>
    </source>
</reference>
<comment type="caution">
    <text evidence="2">The sequence shown here is derived from an EMBL/GenBank/DDBJ whole genome shotgun (WGS) entry which is preliminary data.</text>
</comment>
<keyword evidence="3" id="KW-1185">Reference proteome</keyword>
<organism evidence="2 3">
    <name type="scientific">Penaeus vannamei</name>
    <name type="common">Whiteleg shrimp</name>
    <name type="synonym">Litopenaeus vannamei</name>
    <dbReference type="NCBI Taxonomy" id="6689"/>
    <lineage>
        <taxon>Eukaryota</taxon>
        <taxon>Metazoa</taxon>
        <taxon>Ecdysozoa</taxon>
        <taxon>Arthropoda</taxon>
        <taxon>Crustacea</taxon>
        <taxon>Multicrustacea</taxon>
        <taxon>Malacostraca</taxon>
        <taxon>Eumalacostraca</taxon>
        <taxon>Eucarida</taxon>
        <taxon>Decapoda</taxon>
        <taxon>Dendrobranchiata</taxon>
        <taxon>Penaeoidea</taxon>
        <taxon>Penaeidae</taxon>
        <taxon>Penaeus</taxon>
    </lineage>
</organism>
<accession>A0A3R7P8P9</accession>
<evidence type="ECO:0000256" key="1">
    <source>
        <dbReference type="SAM" id="MobiDB-lite"/>
    </source>
</evidence>
<feature type="compositionally biased region" description="Pro residues" evidence="1">
    <location>
        <begin position="521"/>
        <end position="531"/>
    </location>
</feature>
<feature type="compositionally biased region" description="Low complexity" evidence="1">
    <location>
        <begin position="532"/>
        <end position="546"/>
    </location>
</feature>
<dbReference type="AlphaFoldDB" id="A0A3R7P8P9"/>
<feature type="compositionally biased region" description="Low complexity" evidence="1">
    <location>
        <begin position="79"/>
        <end position="96"/>
    </location>
</feature>
<feature type="compositionally biased region" description="Basic and acidic residues" evidence="1">
    <location>
        <begin position="296"/>
        <end position="309"/>
    </location>
</feature>
<protein>
    <submittedName>
        <fullName evidence="2">Uncharacterized protein</fullName>
    </submittedName>
</protein>
<proteinExistence type="predicted"/>
<feature type="region of interest" description="Disordered" evidence="1">
    <location>
        <begin position="351"/>
        <end position="848"/>
    </location>
</feature>
<feature type="compositionally biased region" description="Basic and acidic residues" evidence="1">
    <location>
        <begin position="735"/>
        <end position="744"/>
    </location>
</feature>
<feature type="region of interest" description="Disordered" evidence="1">
    <location>
        <begin position="281"/>
        <end position="323"/>
    </location>
</feature>
<dbReference type="EMBL" id="QCYY01003348">
    <property type="protein sequence ID" value="ROT63976.1"/>
    <property type="molecule type" value="Genomic_DNA"/>
</dbReference>
<feature type="compositionally biased region" description="Low complexity" evidence="1">
    <location>
        <begin position="691"/>
        <end position="708"/>
    </location>
</feature>
<sequence>MRPWVSPYSCRRGPSANTTANRERTPSARPTTHAPVNASLSRGWRAGSNGPPAAASALGPRGRRGQESPSRPPGGEAQPAGCPRTARARAPTGRAPSQTSPPNWEWAGGPAPTAAAAAAAAGSRRGSPPAARSRGSPPVVVGAGPQPTRPRAGAARPRGPRKAAPPTAPAARTPPKPAPLSGTGAGKAGADKTTYDSKPPPEERHTQWGPGRNSRCKARLQRQASKQAQTGAGRRRASQARGKGRGGTLAGPVSFSTCLTHGLRRRRAWDCRGFLPFSPQGCAHPGSNSALPAKRGRGEKNRRGLSRREGKGRKRGRHSETIPNVKRGAVACVKGRTTADTGGVARGLVTPAAPGRHRGASPRPLLCQVRGGGKFGEGTDARAYQEHRTEPKPQKTPHTPGRKNREKRAEQQGTEGERSRESAATVREEEMRPWVSPYSCRRGPSANDRKQGPLLRHAQGEDALRTPHHPRPGKRLTLSRVEGGEQRGPSRRLRPRPERAQGAGEPKPPARGARPNQQDAPAPPAQGPRPAPSASSPPAAAEGGPPYSCRRGPSAHTTAGRGRSAPGATEGSPSDARQPGPPKPAPLSGTGAGEAGASSRRQRPRPPPPASAPAREGAGGRRGKGKGSPSRQTGNGRALHRRRGREGRPRRRPQQQQRARGGGRPPPPAAEAVPLSLSAQALSHKRPRPGPALARPAGATPRRGCGRATPESHAAAEGAGGPKGQGKAQAVPWPAKEDVAERPRWAGRRAARPLRPGGGTGERTEWETRGRPAAATQQAKGGARLRRPALPAPPGSPLRHPRPRTQPPLPIVGGAGPQPTRPETGPSIRPAGAGAWRALGGTAPAGRS</sequence>
<evidence type="ECO:0000313" key="2">
    <source>
        <dbReference type="EMBL" id="ROT63976.1"/>
    </source>
</evidence>
<feature type="compositionally biased region" description="Basic and acidic residues" evidence="1">
    <location>
        <begin position="377"/>
        <end position="393"/>
    </location>
</feature>
<feature type="compositionally biased region" description="Basic and acidic residues" evidence="1">
    <location>
        <begin position="407"/>
        <end position="432"/>
    </location>
</feature>